<evidence type="ECO:0000313" key="2">
    <source>
        <dbReference type="Proteomes" id="UP000007523"/>
    </source>
</evidence>
<evidence type="ECO:0000313" key="1">
    <source>
        <dbReference type="EMBL" id="AFC30408.1"/>
    </source>
</evidence>
<gene>
    <name evidence="1" type="ORF">PM3016_3587</name>
</gene>
<sequence>MNPVMVWTFLKGNVMFKLFLDRGIPHGKIFKFKHDLYGLAAFCKKSRPEARPQFYVSVSNVG</sequence>
<organism evidence="1 2">
    <name type="scientific">Paenibacillus mucilaginosus 3016</name>
    <dbReference type="NCBI Taxonomy" id="1116391"/>
    <lineage>
        <taxon>Bacteria</taxon>
        <taxon>Bacillati</taxon>
        <taxon>Bacillota</taxon>
        <taxon>Bacilli</taxon>
        <taxon>Bacillales</taxon>
        <taxon>Paenibacillaceae</taxon>
        <taxon>Paenibacillus</taxon>
    </lineage>
</organism>
<accession>H6NMS1</accession>
<name>H6NMS1_9BACL</name>
<dbReference type="AlphaFoldDB" id="H6NMS1"/>
<dbReference type="HOGENOM" id="CLU_2899881_0_0_9"/>
<reference evidence="1 2" key="1">
    <citation type="journal article" date="2012" name="J. Bacteriol.">
        <title>Complete Genome Sequence of Paenibacillus mucilaginosus 3016, a Bacterium Functional as Microbial Fertilizer.</title>
        <authorList>
            <person name="Ma M."/>
            <person name="Wang Z."/>
            <person name="Li L."/>
            <person name="Jiang X."/>
            <person name="Guan D."/>
            <person name="Cao F."/>
            <person name="Chen H."/>
            <person name="Wang X."/>
            <person name="Shen D."/>
            <person name="Du B."/>
            <person name="Li J."/>
        </authorList>
    </citation>
    <scope>NUCLEOTIDE SEQUENCE [LARGE SCALE GENOMIC DNA]</scope>
    <source>
        <strain evidence="1 2">3016</strain>
    </source>
</reference>
<keyword evidence="2" id="KW-1185">Reference proteome</keyword>
<dbReference type="Proteomes" id="UP000007523">
    <property type="component" value="Chromosome"/>
</dbReference>
<dbReference type="KEGG" id="pmq:PM3016_3587"/>
<protein>
    <submittedName>
        <fullName evidence="1">Uncharacterized protein</fullName>
    </submittedName>
</protein>
<proteinExistence type="predicted"/>
<dbReference type="EMBL" id="CP003235">
    <property type="protein sequence ID" value="AFC30408.1"/>
    <property type="molecule type" value="Genomic_DNA"/>
</dbReference>